<dbReference type="GO" id="GO:0008270">
    <property type="term" value="F:zinc ion binding"/>
    <property type="evidence" value="ECO:0007669"/>
    <property type="project" value="UniProtKB-KW"/>
</dbReference>
<dbReference type="VEuPathDB" id="FungiDB:PADG_06940"/>
<protein>
    <recommendedName>
        <fullName evidence="3">RING-type domain-containing protein</fullName>
    </recommendedName>
</protein>
<dbReference type="SMART" id="SM00184">
    <property type="entry name" value="RING"/>
    <property type="match status" value="1"/>
</dbReference>
<feature type="region of interest" description="Disordered" evidence="2">
    <location>
        <begin position="323"/>
        <end position="354"/>
    </location>
</feature>
<dbReference type="AlphaFoldDB" id="A0A1D2JLB8"/>
<dbReference type="VEuPathDB" id="FungiDB:PABG_05314"/>
<dbReference type="VEuPathDB" id="FungiDB:PADG_12212"/>
<evidence type="ECO:0000313" key="4">
    <source>
        <dbReference type="EMBL" id="ODH40444.1"/>
    </source>
</evidence>
<dbReference type="PANTHER" id="PTHR37490">
    <property type="entry name" value="EXPRESSED PROTEIN"/>
    <property type="match status" value="1"/>
</dbReference>
<dbReference type="Gene3D" id="3.30.40.10">
    <property type="entry name" value="Zinc/RING finger domain, C3HC4 (zinc finger)"/>
    <property type="match status" value="1"/>
</dbReference>
<feature type="domain" description="RING-type" evidence="3">
    <location>
        <begin position="278"/>
        <end position="319"/>
    </location>
</feature>
<evidence type="ECO:0000313" key="5">
    <source>
        <dbReference type="Proteomes" id="UP000242814"/>
    </source>
</evidence>
<dbReference type="InterPro" id="IPR021838">
    <property type="entry name" value="DUF3431"/>
</dbReference>
<dbReference type="Pfam" id="PF13639">
    <property type="entry name" value="zf-RING_2"/>
    <property type="match status" value="1"/>
</dbReference>
<keyword evidence="1" id="KW-0862">Zinc</keyword>
<feature type="compositionally biased region" description="Low complexity" evidence="2">
    <location>
        <begin position="324"/>
        <end position="351"/>
    </location>
</feature>
<dbReference type="SUPFAM" id="SSF57850">
    <property type="entry name" value="RING/U-box"/>
    <property type="match status" value="1"/>
</dbReference>
<dbReference type="Pfam" id="PF11913">
    <property type="entry name" value="DUF3431"/>
    <property type="match status" value="1"/>
</dbReference>
<dbReference type="EMBL" id="LZYO01000041">
    <property type="protein sequence ID" value="ODH40444.1"/>
    <property type="molecule type" value="Genomic_DNA"/>
</dbReference>
<dbReference type="Proteomes" id="UP000242814">
    <property type="component" value="Unassembled WGS sequence"/>
</dbReference>
<keyword evidence="1" id="KW-0479">Metal-binding</keyword>
<dbReference type="InterPro" id="IPR013083">
    <property type="entry name" value="Znf_RING/FYVE/PHD"/>
</dbReference>
<evidence type="ECO:0000259" key="3">
    <source>
        <dbReference type="PROSITE" id="PS50089"/>
    </source>
</evidence>
<dbReference type="PANTHER" id="PTHR37490:SF3">
    <property type="entry name" value="DUF3431 DOMAIN CONTAINING PROTEIN"/>
    <property type="match status" value="1"/>
</dbReference>
<name>A0A1D2JLB8_PARBR</name>
<keyword evidence="1" id="KW-0863">Zinc-finger</keyword>
<dbReference type="CDD" id="cd16454">
    <property type="entry name" value="RING-H2_PA-TM-RING"/>
    <property type="match status" value="1"/>
</dbReference>
<evidence type="ECO:0000256" key="1">
    <source>
        <dbReference type="PROSITE-ProRule" id="PRU00175"/>
    </source>
</evidence>
<sequence length="797" mass="89794">MADTTNFERLYCYMCESTWTREAGTPLQCPICESDFVEILEANDPLPDPASAIEASTFYRHRPDHTSALGPGETTYHRYRSGDGRFTFTRTTFNSSGSAVRGNPTEHQMPIGDPFAILRNTAALLQALSSYRPNRERRSPRTRSSHSPVPITADDPVNTGLDITGEDNVYRIRWNLAPRDANNPQTDVDPFAHLEDVLGQFTRERGRIQNVGPTDEVAIMRSFMSTLLESIDLGTGGFNENRDQPATPHQLGLLGTPTLKKFLEEKGELDRYDGKASCAICMEHVELDCIITQLPCDHWFHTYCISRWLDEHNTCPHCRRRLTPQDSEQQRPQQSQPGSRSGSGTSSPASGIGNREAEVPAEHNRLHLRIVAVAAYDLVNPRDSFGRLGMRDQVTPALVDFCGIGLVTVRIKNDGDSSGLDRILARYVLKCKDQWTVITKVPIVTVFDFHLVSHHFPLLSLKIDHYVSRHPSPPPLSTRLPSTHPIKLCHRYGDDFTANLVALLFQTTASSTNRTTSSWKQAFATLQSKELVVASLKGGERTWITEHLSDWHPSIYIVDDANTPLTIPVNKARESMVYLTYIIDHYDKLPDIMVFMHGERYQWHNDDPIYDAVPIIQSLRLPHVFSAGYAPLRCAWIPGCPDELYPLNPIEKGPEDRRLTEAAYASAFETMLPNTPVPSVVGAPCSSQFAVTRDQVRKRSKLTYERIRRWAMETVLPDRISGRILEYMWHIIMQMPAVYCPPAAQCYCMTFGLCNLTCSRITSCEKRYILPKVATVPNGWPEEGGGRNGWPVPGWNE</sequence>
<evidence type="ECO:0000256" key="2">
    <source>
        <dbReference type="SAM" id="MobiDB-lite"/>
    </source>
</evidence>
<organism evidence="4 5">
    <name type="scientific">Paracoccidioides brasiliensis</name>
    <dbReference type="NCBI Taxonomy" id="121759"/>
    <lineage>
        <taxon>Eukaryota</taxon>
        <taxon>Fungi</taxon>
        <taxon>Dikarya</taxon>
        <taxon>Ascomycota</taxon>
        <taxon>Pezizomycotina</taxon>
        <taxon>Eurotiomycetes</taxon>
        <taxon>Eurotiomycetidae</taxon>
        <taxon>Onygenales</taxon>
        <taxon>Ajellomycetaceae</taxon>
        <taxon>Paracoccidioides</taxon>
    </lineage>
</organism>
<dbReference type="VEuPathDB" id="FungiDB:PABG_05313"/>
<accession>A0A1D2JLB8</accession>
<gene>
    <name evidence="4" type="ORF">ACO22_01622</name>
</gene>
<comment type="caution">
    <text evidence="4">The sequence shown here is derived from an EMBL/GenBank/DDBJ whole genome shotgun (WGS) entry which is preliminary data.</text>
</comment>
<reference evidence="4 5" key="1">
    <citation type="submission" date="2016-06" db="EMBL/GenBank/DDBJ databases">
        <authorList>
            <person name="Kjaerup R.B."/>
            <person name="Dalgaard T.S."/>
            <person name="Juul-Madsen H.R."/>
        </authorList>
    </citation>
    <scope>NUCLEOTIDE SEQUENCE [LARGE SCALE GENOMIC DNA]</scope>
    <source>
        <strain evidence="4 5">Pb300</strain>
    </source>
</reference>
<feature type="region of interest" description="Disordered" evidence="2">
    <location>
        <begin position="130"/>
        <end position="162"/>
    </location>
</feature>
<proteinExistence type="predicted"/>
<dbReference type="InterPro" id="IPR001841">
    <property type="entry name" value="Znf_RING"/>
</dbReference>
<dbReference type="PROSITE" id="PS50089">
    <property type="entry name" value="ZF_RING_2"/>
    <property type="match status" value="1"/>
</dbReference>